<accession>W7YBK2</accession>
<protein>
    <recommendedName>
        <fullName evidence="3">DUF2642 domain-containing protein</fullName>
    </recommendedName>
</protein>
<dbReference type="RefSeq" id="WP_242403777.1">
    <property type="nucleotide sequence ID" value="NZ_BAVZ01000005.1"/>
</dbReference>
<keyword evidence="2" id="KW-1185">Reference proteome</keyword>
<proteinExistence type="predicted"/>
<dbReference type="AlphaFoldDB" id="W7YBK2"/>
<organism evidence="1 2">
    <name type="scientific">Paenibacillus pini JCM 16418</name>
    <dbReference type="NCBI Taxonomy" id="1236976"/>
    <lineage>
        <taxon>Bacteria</taxon>
        <taxon>Bacillati</taxon>
        <taxon>Bacillota</taxon>
        <taxon>Bacilli</taxon>
        <taxon>Bacillales</taxon>
        <taxon>Paenibacillaceae</taxon>
        <taxon>Paenibacillus</taxon>
    </lineage>
</organism>
<comment type="caution">
    <text evidence="1">The sequence shown here is derived from an EMBL/GenBank/DDBJ whole genome shotgun (WGS) entry which is preliminary data.</text>
</comment>
<evidence type="ECO:0000313" key="1">
    <source>
        <dbReference type="EMBL" id="GAF08200.1"/>
    </source>
</evidence>
<dbReference type="InterPro" id="IPR020139">
    <property type="entry name" value="DUF2642"/>
</dbReference>
<gene>
    <name evidence="1" type="ORF">JCM16418_2241</name>
</gene>
<evidence type="ECO:0008006" key="3">
    <source>
        <dbReference type="Google" id="ProtNLM"/>
    </source>
</evidence>
<dbReference type="Proteomes" id="UP000019364">
    <property type="component" value="Unassembled WGS sequence"/>
</dbReference>
<evidence type="ECO:0000313" key="2">
    <source>
        <dbReference type="Proteomes" id="UP000019364"/>
    </source>
</evidence>
<dbReference type="EMBL" id="BAVZ01000005">
    <property type="protein sequence ID" value="GAF08200.1"/>
    <property type="molecule type" value="Genomic_DNA"/>
</dbReference>
<dbReference type="Pfam" id="PF10842">
    <property type="entry name" value="DUF2642"/>
    <property type="match status" value="1"/>
</dbReference>
<sequence length="66" mass="7284">MNQTSSIPSEYVYPVDPFVVQVLQSVIGKDVVVETVRGASRGTVAEVKPDHVVLKKEIVHSLYVFV</sequence>
<name>W7YBK2_9BACL</name>
<dbReference type="STRING" id="1236976.JCM16418_2241"/>
<reference evidence="1 2" key="1">
    <citation type="journal article" date="2014" name="Genome Announc.">
        <title>Draft Genome Sequence of Paenibacillus pini JCM 16418T, Isolated from the Rhizosphere of Pine Tree.</title>
        <authorList>
            <person name="Yuki M."/>
            <person name="Oshima K."/>
            <person name="Suda W."/>
            <person name="Oshida Y."/>
            <person name="Kitamura K."/>
            <person name="Iida Y."/>
            <person name="Hattori M."/>
            <person name="Ohkuma M."/>
        </authorList>
    </citation>
    <scope>NUCLEOTIDE SEQUENCE [LARGE SCALE GENOMIC DNA]</scope>
    <source>
        <strain evidence="1 2">JCM 16418</strain>
    </source>
</reference>